<feature type="region of interest" description="Disordered" evidence="1">
    <location>
        <begin position="450"/>
        <end position="561"/>
    </location>
</feature>
<feature type="compositionally biased region" description="Basic and acidic residues" evidence="1">
    <location>
        <begin position="418"/>
        <end position="432"/>
    </location>
</feature>
<evidence type="ECO:0000256" key="1">
    <source>
        <dbReference type="SAM" id="MobiDB-lite"/>
    </source>
</evidence>
<reference evidence="2" key="1">
    <citation type="submission" date="2023-08" db="EMBL/GenBank/DDBJ databases">
        <title>Pelteobagrus vachellii genome.</title>
        <authorList>
            <person name="Liu H."/>
        </authorList>
    </citation>
    <scope>NUCLEOTIDE SEQUENCE</scope>
    <source>
        <strain evidence="2">PRFRI_2022a</strain>
        <tissue evidence="2">Muscle</tissue>
    </source>
</reference>
<evidence type="ECO:0000313" key="2">
    <source>
        <dbReference type="EMBL" id="KAK2831410.1"/>
    </source>
</evidence>
<dbReference type="Proteomes" id="UP001187315">
    <property type="component" value="Unassembled WGS sequence"/>
</dbReference>
<feature type="region of interest" description="Disordered" evidence="1">
    <location>
        <begin position="108"/>
        <end position="199"/>
    </location>
</feature>
<keyword evidence="3" id="KW-1185">Reference proteome</keyword>
<feature type="compositionally biased region" description="Basic and acidic residues" evidence="1">
    <location>
        <begin position="369"/>
        <end position="384"/>
    </location>
</feature>
<dbReference type="PANTHER" id="PTHR15732:SF4">
    <property type="entry name" value="PROTEIN MOONRAKER"/>
    <property type="match status" value="1"/>
</dbReference>
<feature type="compositionally biased region" description="Basic and acidic residues" evidence="1">
    <location>
        <begin position="450"/>
        <end position="483"/>
    </location>
</feature>
<dbReference type="PANTHER" id="PTHR15732">
    <property type="entry name" value="PROTEIN MOONRAKER"/>
    <property type="match status" value="1"/>
</dbReference>
<name>A0AA88M6N0_TACVA</name>
<feature type="region of interest" description="Disordered" evidence="1">
    <location>
        <begin position="695"/>
        <end position="762"/>
    </location>
</feature>
<dbReference type="EMBL" id="JAVHJS010000017">
    <property type="protein sequence ID" value="KAK2831410.1"/>
    <property type="molecule type" value="Genomic_DNA"/>
</dbReference>
<dbReference type="Pfam" id="PF15718">
    <property type="entry name" value="MNR"/>
    <property type="match status" value="3"/>
</dbReference>
<sequence>MTTEAQKGSPVRAALGISNPMENGSWVKKDSLDLIPGPQTQLLFNLALPTNVLNRATRVGPPGPIVIEKLMAQREHQDTGMSCSSSLRLSVLSEDQLEAAVRLAKKDLRRKRQESINSQSHKTRAKSPSPDKNKTDHQQNGLSPGGNQRTRSIRRQTNSRTQVLVYTPQKLFPPSKAEQGQSPPTRDPGLKATSSEPQLSKEIRKLQKELETYVQRIEQLVNKGRIVASLEPDEKRRIEIRQQEQAARSARIIYVLQQQVKEIQEDLGKLRSQSVRTTNKCIAVNRLAAAHRGAVRAMQAFIQQLSDPAESRVPVQCKELGQLIRQLSLCSAKVEVGKGSAVPETTLDILQKLEMLDLALSKQDSQLEQDTRMRSISPVRERTSRVGGRSKSLNRFPQAQAAKATRRPKKSAAPRNYRRAEGRPLKTGRFMDQERKDVLKAGIQSLVHMQELRERESQSKPETDVPKSSTHPDKFKLSVHVRDAGFQQPTVSSKLRESQLPQRDAAVPWIPTSPHSPVKQRAVSSRPEPRCLFSPVKNSSLPTGVQANSQSQGNTSTDNVRDAPNQALRQAWLATITENQQRELNPVSKEEMGDVHTLREELGTTTQRTERAEQATRERHQPLLDRVKTAVSTDVEATLGAAQKVEREHDSFLLDPVLDNMLLRMEEIEKDEEEVRRRFAMISYSDPLLWDMDTGTKRTHNSSRPASPQPIRLTKPAQSHSATGDIVLRKPIETGVGSESSMLDEEPPDAVPSSLPTEQAQKKGGVRLNIPCSIQKNIQQYRKEYDSYLRLVSHAAVGSFNPWAVAESLAEELMMEALADVAGEFQDVCEEYAEAIFTSEFLQPVQSPSPSVSQKCDQPNQ</sequence>
<gene>
    <name evidence="2" type="ORF">Q7C36_016496</name>
</gene>
<evidence type="ECO:0008006" key="4">
    <source>
        <dbReference type="Google" id="ProtNLM"/>
    </source>
</evidence>
<comment type="caution">
    <text evidence="2">The sequence shown here is derived from an EMBL/GenBank/DDBJ whole genome shotgun (WGS) entry which is preliminary data.</text>
</comment>
<feature type="compositionally biased region" description="Polar residues" evidence="1">
    <location>
        <begin position="138"/>
        <end position="164"/>
    </location>
</feature>
<protein>
    <recommendedName>
        <fullName evidence="4">Protein moonraker</fullName>
    </recommendedName>
</protein>
<dbReference type="GO" id="GO:0007099">
    <property type="term" value="P:centriole replication"/>
    <property type="evidence" value="ECO:0007669"/>
    <property type="project" value="InterPro"/>
</dbReference>
<dbReference type="AlphaFoldDB" id="A0AA88M6N0"/>
<dbReference type="GO" id="GO:0034451">
    <property type="term" value="C:centriolar satellite"/>
    <property type="evidence" value="ECO:0007669"/>
    <property type="project" value="TreeGrafter"/>
</dbReference>
<evidence type="ECO:0000313" key="3">
    <source>
        <dbReference type="Proteomes" id="UP001187315"/>
    </source>
</evidence>
<dbReference type="GO" id="GO:0071539">
    <property type="term" value="P:protein localization to centrosome"/>
    <property type="evidence" value="ECO:0007669"/>
    <property type="project" value="TreeGrafter"/>
</dbReference>
<proteinExistence type="predicted"/>
<feature type="compositionally biased region" description="Polar residues" evidence="1">
    <location>
        <begin position="536"/>
        <end position="558"/>
    </location>
</feature>
<accession>A0AA88M6N0</accession>
<feature type="region of interest" description="Disordered" evidence="1">
    <location>
        <begin position="364"/>
        <end position="432"/>
    </location>
</feature>
<organism evidence="2 3">
    <name type="scientific">Tachysurus vachellii</name>
    <name type="common">Darkbarbel catfish</name>
    <name type="synonym">Pelteobagrus vachellii</name>
    <dbReference type="NCBI Taxonomy" id="175792"/>
    <lineage>
        <taxon>Eukaryota</taxon>
        <taxon>Metazoa</taxon>
        <taxon>Chordata</taxon>
        <taxon>Craniata</taxon>
        <taxon>Vertebrata</taxon>
        <taxon>Euteleostomi</taxon>
        <taxon>Actinopterygii</taxon>
        <taxon>Neopterygii</taxon>
        <taxon>Teleostei</taxon>
        <taxon>Ostariophysi</taxon>
        <taxon>Siluriformes</taxon>
        <taxon>Bagridae</taxon>
        <taxon>Tachysurus</taxon>
    </lineage>
</organism>
<dbReference type="InterPro" id="IPR031447">
    <property type="entry name" value="MNR"/>
</dbReference>